<comment type="caution">
    <text evidence="1">The sequence shown here is derived from an EMBL/GenBank/DDBJ whole genome shotgun (WGS) entry which is preliminary data.</text>
</comment>
<dbReference type="Proteomes" id="UP000284706">
    <property type="component" value="Unassembled WGS sequence"/>
</dbReference>
<evidence type="ECO:0000313" key="2">
    <source>
        <dbReference type="Proteomes" id="UP000284706"/>
    </source>
</evidence>
<keyword evidence="2" id="KW-1185">Reference proteome</keyword>
<proteinExistence type="predicted"/>
<evidence type="ECO:0000313" key="1">
    <source>
        <dbReference type="EMBL" id="PPQ95261.1"/>
    </source>
</evidence>
<dbReference type="OrthoDB" id="3070253at2759"/>
<dbReference type="AlphaFoldDB" id="A0A409XX11"/>
<dbReference type="EMBL" id="NHYE01001430">
    <property type="protein sequence ID" value="PPQ95261.1"/>
    <property type="molecule type" value="Genomic_DNA"/>
</dbReference>
<accession>A0A409XX11</accession>
<protein>
    <submittedName>
        <fullName evidence="1">Uncharacterized protein</fullName>
    </submittedName>
</protein>
<reference evidence="1 2" key="1">
    <citation type="journal article" date="2018" name="Evol. Lett.">
        <title>Horizontal gene cluster transfer increased hallucinogenic mushroom diversity.</title>
        <authorList>
            <person name="Reynolds H.T."/>
            <person name="Vijayakumar V."/>
            <person name="Gluck-Thaler E."/>
            <person name="Korotkin H.B."/>
            <person name="Matheny P.B."/>
            <person name="Slot J.C."/>
        </authorList>
    </citation>
    <scope>NUCLEOTIDE SEQUENCE [LARGE SCALE GENOMIC DNA]</scope>
    <source>
        <strain evidence="1 2">SRW20</strain>
    </source>
</reference>
<name>A0A409XX11_9AGAR</name>
<gene>
    <name evidence="1" type="ORF">CVT26_014835</name>
</gene>
<dbReference type="InParanoid" id="A0A409XX11"/>
<organism evidence="1 2">
    <name type="scientific">Gymnopilus dilepis</name>
    <dbReference type="NCBI Taxonomy" id="231916"/>
    <lineage>
        <taxon>Eukaryota</taxon>
        <taxon>Fungi</taxon>
        <taxon>Dikarya</taxon>
        <taxon>Basidiomycota</taxon>
        <taxon>Agaricomycotina</taxon>
        <taxon>Agaricomycetes</taxon>
        <taxon>Agaricomycetidae</taxon>
        <taxon>Agaricales</taxon>
        <taxon>Agaricineae</taxon>
        <taxon>Hymenogastraceae</taxon>
        <taxon>Gymnopilus</taxon>
    </lineage>
</organism>
<sequence>MITPPSLPQEVIDLIIDLIAFQASSPVEDVGSAHRFRRALSSCTLASHSFSHRARSHIFKSVQIFPSVEDSKAQKLRDLMKADPYLRSYIKDIKIWLAYTGLPFASETTMESGLPDILDMLRQASVETGGKGLRSLTISGVDWYPWGQLSDQFLSALDRLIHCNEPRNEEGQDLSLETLRISKFVGFPVSFLVRSSASIRELHIEHVAFMEIPEMLHLPLRQLSISGAEEQRYLFPTRPMSSAPPLKKLTFVSEDHQEGHSMPITLLLGTTLSKLKELKVKGHHSHLAYFGRIIELSAESLESIIVDLLPSVAPSHYDHNSLNLLRATSLHHLELAVWLHNERTTLSDSTFLLNFISDPGIRHLLATSLDHLQLTTRIGALNAEQGYRTCVADTKLWGAVNDFLADLDLSKKLRRVDLKLWIIHNSAIADEDDIVAKVRARLKTLLGRLMDGAKFKIGLEVKMHYLPIAMDSRRSSAMPHELTQSKLPQELNNAIIDYLALDLHNIEGSETSNTARHALLSCNLTSRSFSHRARCHLFRSLYLDSSMEERIEALRDLLRSEMGFASYIEDLHIDFFDGHEGTATVMSVLPEVLDLLYKVREGNTEKGLKSLGISGSDRHHDWSNLGLRFVSALENLIHGGSDLDAHKDRECKRPLESLWLSYFADLPIRFIEQSAASIRKLTLQEVGVEEEAAVNGPLLEMSNPTYALVELVLSDLGYPDWSSSRPTGLLKPAVLSQVVKVAFKAGISDFHHFQRITAVMNDNLESFTLDMTFKPDIGPHQDGQPFFELARFHFLRHIKIKIWMNDYWIGFLYRLLSNADDSLHLSIEHLEVEFFHNSWSVGPAYYEILQNDINLRRLDDFLTNSRATKRLQKVDFVLQVHHYFLVRNRSQRVDEVREAFEAVFVDLNKKGLLGTTDVRLTSVGIEALTDD</sequence>